<dbReference type="Proteomes" id="UP001597297">
    <property type="component" value="Unassembled WGS sequence"/>
</dbReference>
<dbReference type="RefSeq" id="WP_377096034.1">
    <property type="nucleotide sequence ID" value="NZ_JBHSJM010000001.1"/>
</dbReference>
<accession>A0ABW5DXH3</accession>
<dbReference type="PANTHER" id="PTHR35889">
    <property type="entry name" value="CYCLOINULO-OLIGOSACCHARIDE FRUCTANOTRANSFERASE-RELATED"/>
    <property type="match status" value="1"/>
</dbReference>
<dbReference type="Pfam" id="PF07587">
    <property type="entry name" value="PSD1"/>
    <property type="match status" value="1"/>
</dbReference>
<feature type="domain" description="DUF1553" evidence="3">
    <location>
        <begin position="320"/>
        <end position="648"/>
    </location>
</feature>
<dbReference type="InterPro" id="IPR011444">
    <property type="entry name" value="DUF1549"/>
</dbReference>
<evidence type="ECO:0000256" key="1">
    <source>
        <dbReference type="SAM" id="MobiDB-lite"/>
    </source>
</evidence>
<reference evidence="5" key="1">
    <citation type="journal article" date="2019" name="Int. J. Syst. Evol. Microbiol.">
        <title>The Global Catalogue of Microorganisms (GCM) 10K type strain sequencing project: providing services to taxonomists for standard genome sequencing and annotation.</title>
        <authorList>
            <consortium name="The Broad Institute Genomics Platform"/>
            <consortium name="The Broad Institute Genome Sequencing Center for Infectious Disease"/>
            <person name="Wu L."/>
            <person name="Ma J."/>
        </authorList>
    </citation>
    <scope>NUCLEOTIDE SEQUENCE [LARGE SCALE GENOMIC DNA]</scope>
    <source>
        <strain evidence="5">JCM 16545</strain>
    </source>
</reference>
<evidence type="ECO:0000259" key="3">
    <source>
        <dbReference type="Pfam" id="PF07587"/>
    </source>
</evidence>
<evidence type="ECO:0000313" key="5">
    <source>
        <dbReference type="Proteomes" id="UP001597297"/>
    </source>
</evidence>
<protein>
    <submittedName>
        <fullName evidence="4">DUF1549 domain-containing protein</fullName>
    </submittedName>
</protein>
<dbReference type="PANTHER" id="PTHR35889:SF3">
    <property type="entry name" value="F-BOX DOMAIN-CONTAINING PROTEIN"/>
    <property type="match status" value="1"/>
</dbReference>
<feature type="region of interest" description="Disordered" evidence="1">
    <location>
        <begin position="488"/>
        <end position="512"/>
    </location>
</feature>
<proteinExistence type="predicted"/>
<keyword evidence="5" id="KW-1185">Reference proteome</keyword>
<evidence type="ECO:0000259" key="2">
    <source>
        <dbReference type="Pfam" id="PF07583"/>
    </source>
</evidence>
<dbReference type="EMBL" id="JBHUJC010000001">
    <property type="protein sequence ID" value="MFD2275026.1"/>
    <property type="molecule type" value="Genomic_DNA"/>
</dbReference>
<sequence>MITARPILILLAITSTSIAKKQPLAVITNAAAEIDYLIEEANTQNNIAPNSILEDSIFLRRAYLNITGRIPTYEESKNFLDSSAKDKRAKLIEQLTYSPGFNSHLFNFYANLLRLKTNQEQFGLGWHVWLRDAVKTNQGYDTIVNKMLSATGHCSTNPAVGYYLRDRGMLLDNISNTSKVFLGTQIGCAQCHDDPFEDWTQKQYYQLAAFGSEISYNSEIVRKKVKEVVEYKVRKDGGKPTRQLTKNELKERIKLSKNEARDLNSIFRNFNRNSINLQSGKKLTLPADYKYNDAKPKDVVTPNVLFGSMPTSAADSDKHQQMADWITSPSNPMFSKVIVNRLWKHALGYGLVEPVDNWTDRSNIAHEEVIDILVQILHTSDFDVRETLRVIYHTKLFQREACDFEITDGRIHDFRGPLLRRMSSEELYDSLITLAKGNIDNLINEDQLKKWANFQSSIQQLVSASPQEIIKLDNQADIVEDALREPQNEAKKLRAEKDKAIQEGDTQREKQLSSKLKRLYEKMNDIKKAKQSEQMEEMSMVMQYNLRTKDNILLRASEMPQPFKPGSLPRDFGGSDRETTNAQHTHASIPQALTMLNGKQIDNLITQQSRIGKMLKSFHRENDRLNVLFLSIYNSYPTSEEEIMLKQYSRSKQEIYILAKAMLNSKRFLFVQ</sequence>
<organism evidence="4 5">
    <name type="scientific">Rubritalea spongiae</name>
    <dbReference type="NCBI Taxonomy" id="430797"/>
    <lineage>
        <taxon>Bacteria</taxon>
        <taxon>Pseudomonadati</taxon>
        <taxon>Verrucomicrobiota</taxon>
        <taxon>Verrucomicrobiia</taxon>
        <taxon>Verrucomicrobiales</taxon>
        <taxon>Rubritaleaceae</taxon>
        <taxon>Rubritalea</taxon>
    </lineage>
</organism>
<feature type="domain" description="DUF1549" evidence="2">
    <location>
        <begin position="33"/>
        <end position="213"/>
    </location>
</feature>
<name>A0ABW5DXH3_9BACT</name>
<dbReference type="Pfam" id="PF07583">
    <property type="entry name" value="PSCyt2"/>
    <property type="match status" value="1"/>
</dbReference>
<gene>
    <name evidence="4" type="ORF">ACFSQZ_00965</name>
</gene>
<comment type="caution">
    <text evidence="4">The sequence shown here is derived from an EMBL/GenBank/DDBJ whole genome shotgun (WGS) entry which is preliminary data.</text>
</comment>
<evidence type="ECO:0000313" key="4">
    <source>
        <dbReference type="EMBL" id="MFD2275026.1"/>
    </source>
</evidence>
<dbReference type="InterPro" id="IPR022655">
    <property type="entry name" value="DUF1553"/>
</dbReference>